<sequence length="56" mass="6453">MNFSALGLVEYITVIYGKISSFVLREKEVKLIDCLCRTRDTNVSLVAARYNYNVVY</sequence>
<proteinExistence type="predicted"/>
<gene>
    <name evidence="1" type="ORF">OCBIM_22015629mg</name>
</gene>
<protein>
    <submittedName>
        <fullName evidence="1">Uncharacterized protein</fullName>
    </submittedName>
</protein>
<organism evidence="1">
    <name type="scientific">Octopus bimaculoides</name>
    <name type="common">California two-spotted octopus</name>
    <dbReference type="NCBI Taxonomy" id="37653"/>
    <lineage>
        <taxon>Eukaryota</taxon>
        <taxon>Metazoa</taxon>
        <taxon>Spiralia</taxon>
        <taxon>Lophotrochozoa</taxon>
        <taxon>Mollusca</taxon>
        <taxon>Cephalopoda</taxon>
        <taxon>Coleoidea</taxon>
        <taxon>Octopodiformes</taxon>
        <taxon>Octopoda</taxon>
        <taxon>Incirrata</taxon>
        <taxon>Octopodidae</taxon>
        <taxon>Octopus</taxon>
    </lineage>
</organism>
<reference evidence="1" key="1">
    <citation type="submission" date="2015-07" db="EMBL/GenBank/DDBJ databases">
        <title>MeaNS - Measles Nucleotide Surveillance Program.</title>
        <authorList>
            <person name="Tran T."/>
            <person name="Druce J."/>
        </authorList>
    </citation>
    <scope>NUCLEOTIDE SEQUENCE</scope>
    <source>
        <strain evidence="1">UCB-OBI-ISO-001</strain>
        <tissue evidence="1">Gonad</tissue>
    </source>
</reference>
<evidence type="ECO:0000313" key="1">
    <source>
        <dbReference type="EMBL" id="KOF88060.1"/>
    </source>
</evidence>
<dbReference type="AlphaFoldDB" id="A0A0L8HH11"/>
<name>A0A0L8HH11_OCTBM</name>
<dbReference type="EMBL" id="KQ418269">
    <property type="protein sequence ID" value="KOF88060.1"/>
    <property type="molecule type" value="Genomic_DNA"/>
</dbReference>
<accession>A0A0L8HH11</accession>